<dbReference type="EMBL" id="LAZR01006681">
    <property type="protein sequence ID" value="KKM90357.1"/>
    <property type="molecule type" value="Genomic_DNA"/>
</dbReference>
<sequence length="146" mass="16129">MIIDNPLNTAVFRLETAQLADPSAGDDFIWTPPTFSRVLILGVSFRFVSASGGSPRNIHIIGNDGTDDFSASINFVNQLTSTTITHDWTPNITGANFMTTYLHLHSVLTWPMFLQPGDTLQSRTLAIAGSDQFSLIRIRFAAWQDI</sequence>
<evidence type="ECO:0000313" key="1">
    <source>
        <dbReference type="EMBL" id="KKM90357.1"/>
    </source>
</evidence>
<organism evidence="1">
    <name type="scientific">marine sediment metagenome</name>
    <dbReference type="NCBI Taxonomy" id="412755"/>
    <lineage>
        <taxon>unclassified sequences</taxon>
        <taxon>metagenomes</taxon>
        <taxon>ecological metagenomes</taxon>
    </lineage>
</organism>
<proteinExistence type="predicted"/>
<comment type="caution">
    <text evidence="1">The sequence shown here is derived from an EMBL/GenBank/DDBJ whole genome shotgun (WGS) entry which is preliminary data.</text>
</comment>
<protein>
    <submittedName>
        <fullName evidence="1">Uncharacterized protein</fullName>
    </submittedName>
</protein>
<dbReference type="AlphaFoldDB" id="A0A0F9PAF7"/>
<name>A0A0F9PAF7_9ZZZZ</name>
<gene>
    <name evidence="1" type="ORF">LCGC14_1239520</name>
</gene>
<accession>A0A0F9PAF7</accession>
<reference evidence="1" key="1">
    <citation type="journal article" date="2015" name="Nature">
        <title>Complex archaea that bridge the gap between prokaryotes and eukaryotes.</title>
        <authorList>
            <person name="Spang A."/>
            <person name="Saw J.H."/>
            <person name="Jorgensen S.L."/>
            <person name="Zaremba-Niedzwiedzka K."/>
            <person name="Martijn J."/>
            <person name="Lind A.E."/>
            <person name="van Eijk R."/>
            <person name="Schleper C."/>
            <person name="Guy L."/>
            <person name="Ettema T.J."/>
        </authorList>
    </citation>
    <scope>NUCLEOTIDE SEQUENCE</scope>
</reference>